<protein>
    <submittedName>
        <fullName evidence="2">Uncharacterized protein</fullName>
    </submittedName>
</protein>
<proteinExistence type="predicted"/>
<feature type="chain" id="PRO_5042895645" evidence="1">
    <location>
        <begin position="29"/>
        <end position="125"/>
    </location>
</feature>
<reference evidence="2 3" key="1">
    <citation type="journal article" date="2023" name="Hortic Res">
        <title>Pangenome of water caltrop reveals structural variations and asymmetric subgenome divergence after allopolyploidization.</title>
        <authorList>
            <person name="Zhang X."/>
            <person name="Chen Y."/>
            <person name="Wang L."/>
            <person name="Yuan Y."/>
            <person name="Fang M."/>
            <person name="Shi L."/>
            <person name="Lu R."/>
            <person name="Comes H.P."/>
            <person name="Ma Y."/>
            <person name="Chen Y."/>
            <person name="Huang G."/>
            <person name="Zhou Y."/>
            <person name="Zheng Z."/>
            <person name="Qiu Y."/>
        </authorList>
    </citation>
    <scope>NUCLEOTIDE SEQUENCE [LARGE SCALE GENOMIC DNA]</scope>
    <source>
        <strain evidence="2">F231</strain>
    </source>
</reference>
<dbReference type="AlphaFoldDB" id="A0AAN7LGA9"/>
<dbReference type="EMBL" id="JAXQNO010000012">
    <property type="protein sequence ID" value="KAK4787543.1"/>
    <property type="molecule type" value="Genomic_DNA"/>
</dbReference>
<accession>A0AAN7LGA9</accession>
<gene>
    <name evidence="2" type="ORF">SAY86_011376</name>
</gene>
<dbReference type="Proteomes" id="UP001346149">
    <property type="component" value="Unassembled WGS sequence"/>
</dbReference>
<name>A0AAN7LGA9_TRANT</name>
<evidence type="ECO:0000313" key="3">
    <source>
        <dbReference type="Proteomes" id="UP001346149"/>
    </source>
</evidence>
<sequence>MATNMKSHLLLSFFLSLQLSLLVLLLHAQQEFLINRQFAFHNSDNITPGFACNRSDQPTCQSYLAFQSNVPYTSIATIGYLLSDAPLMATLSSTTDDLGVVYGLLSSAHNRLSWSVPGIPEAVII</sequence>
<keyword evidence="3" id="KW-1185">Reference proteome</keyword>
<keyword evidence="1" id="KW-0732">Signal</keyword>
<organism evidence="2 3">
    <name type="scientific">Trapa natans</name>
    <name type="common">Water chestnut</name>
    <dbReference type="NCBI Taxonomy" id="22666"/>
    <lineage>
        <taxon>Eukaryota</taxon>
        <taxon>Viridiplantae</taxon>
        <taxon>Streptophyta</taxon>
        <taxon>Embryophyta</taxon>
        <taxon>Tracheophyta</taxon>
        <taxon>Spermatophyta</taxon>
        <taxon>Magnoliopsida</taxon>
        <taxon>eudicotyledons</taxon>
        <taxon>Gunneridae</taxon>
        <taxon>Pentapetalae</taxon>
        <taxon>rosids</taxon>
        <taxon>malvids</taxon>
        <taxon>Myrtales</taxon>
        <taxon>Lythraceae</taxon>
        <taxon>Trapa</taxon>
    </lineage>
</organism>
<comment type="caution">
    <text evidence="2">The sequence shown here is derived from an EMBL/GenBank/DDBJ whole genome shotgun (WGS) entry which is preliminary data.</text>
</comment>
<evidence type="ECO:0000256" key="1">
    <source>
        <dbReference type="SAM" id="SignalP"/>
    </source>
</evidence>
<evidence type="ECO:0000313" key="2">
    <source>
        <dbReference type="EMBL" id="KAK4787543.1"/>
    </source>
</evidence>
<feature type="signal peptide" evidence="1">
    <location>
        <begin position="1"/>
        <end position="28"/>
    </location>
</feature>